<dbReference type="Pfam" id="PF02995">
    <property type="entry name" value="DUF229"/>
    <property type="match status" value="1"/>
</dbReference>
<dbReference type="SUPFAM" id="SSF53649">
    <property type="entry name" value="Alkaline phosphatase-like"/>
    <property type="match status" value="1"/>
</dbReference>
<organism evidence="1 2">
    <name type="scientific">Plutella xylostella</name>
    <name type="common">Diamondback moth</name>
    <name type="synonym">Plutella maculipennis</name>
    <dbReference type="NCBI Taxonomy" id="51655"/>
    <lineage>
        <taxon>Eukaryota</taxon>
        <taxon>Metazoa</taxon>
        <taxon>Ecdysozoa</taxon>
        <taxon>Arthropoda</taxon>
        <taxon>Hexapoda</taxon>
        <taxon>Insecta</taxon>
        <taxon>Pterygota</taxon>
        <taxon>Neoptera</taxon>
        <taxon>Endopterygota</taxon>
        <taxon>Lepidoptera</taxon>
        <taxon>Glossata</taxon>
        <taxon>Ditrysia</taxon>
        <taxon>Yponomeutoidea</taxon>
        <taxon>Plutellidae</taxon>
        <taxon>Plutella</taxon>
    </lineage>
</organism>
<gene>
    <name evidence="1" type="ORF">PLXY2_LOCUS6053</name>
</gene>
<dbReference type="Proteomes" id="UP000653454">
    <property type="component" value="Unassembled WGS sequence"/>
</dbReference>
<sequence length="310" mass="35761">MKLEGKKFAFTFIVEMTHDRGMLSTTDQAVADWLARFKRQGHLGNTLLVLHSDHGPRRESLRRTYTGKLEERLPFLAITLPESYKRSHPEAQRQLKANQDRLTTPHDLYATYVHMIGLYEYLNLYRIPGSSLLRGMSLLEPIPASRRCAEAGIEVHWCACVRWSNVSTHDPLYNRSAEALVQYINSLTSTGATRSLCATRYLRTIDYVLEQSPDTKLLRFRASLDNDHFIPGFHKENVGHANKTTYSIKIVTGPGEGVYESTMFYIKAEDRFILDYRSISRVNSYNEEPSCVRETYPHLNKFCYCTQYLT</sequence>
<evidence type="ECO:0000313" key="1">
    <source>
        <dbReference type="EMBL" id="CAG9116393.1"/>
    </source>
</evidence>
<dbReference type="EMBL" id="CAJHNJ030000018">
    <property type="protein sequence ID" value="CAG9116393.1"/>
    <property type="molecule type" value="Genomic_DNA"/>
</dbReference>
<comment type="caution">
    <text evidence="1">The sequence shown here is derived from an EMBL/GenBank/DDBJ whole genome shotgun (WGS) entry which is preliminary data.</text>
</comment>
<name>A0A8S4ENZ7_PLUXY</name>
<dbReference type="InterPro" id="IPR004245">
    <property type="entry name" value="DUF229"/>
</dbReference>
<dbReference type="PANTHER" id="PTHR10974">
    <property type="entry name" value="FI08016P-RELATED"/>
    <property type="match status" value="1"/>
</dbReference>
<dbReference type="PANTHER" id="PTHR10974:SF1">
    <property type="entry name" value="FI08016P-RELATED"/>
    <property type="match status" value="1"/>
</dbReference>
<dbReference type="GO" id="GO:0005615">
    <property type="term" value="C:extracellular space"/>
    <property type="evidence" value="ECO:0007669"/>
    <property type="project" value="TreeGrafter"/>
</dbReference>
<keyword evidence="2" id="KW-1185">Reference proteome</keyword>
<reference evidence="1" key="1">
    <citation type="submission" date="2020-11" db="EMBL/GenBank/DDBJ databases">
        <authorList>
            <person name="Whiteford S."/>
        </authorList>
    </citation>
    <scope>NUCLEOTIDE SEQUENCE</scope>
</reference>
<proteinExistence type="predicted"/>
<dbReference type="Gene3D" id="3.40.720.10">
    <property type="entry name" value="Alkaline Phosphatase, subunit A"/>
    <property type="match status" value="1"/>
</dbReference>
<accession>A0A8S4ENZ7</accession>
<dbReference type="InterPro" id="IPR017850">
    <property type="entry name" value="Alkaline_phosphatase_core_sf"/>
</dbReference>
<evidence type="ECO:0000313" key="2">
    <source>
        <dbReference type="Proteomes" id="UP000653454"/>
    </source>
</evidence>
<dbReference type="AlphaFoldDB" id="A0A8S4ENZ7"/>
<protein>
    <submittedName>
        <fullName evidence="1">(diamondback moth) hypothetical protein</fullName>
    </submittedName>
</protein>